<evidence type="ECO:0000256" key="6">
    <source>
        <dbReference type="ARBA" id="ARBA00023002"/>
    </source>
</evidence>
<evidence type="ECO:0000256" key="5">
    <source>
        <dbReference type="ARBA" id="ARBA00022833"/>
    </source>
</evidence>
<dbReference type="Gene3D" id="3.90.180.10">
    <property type="entry name" value="Medium-chain alcohol dehydrogenases, catalytic domain"/>
    <property type="match status" value="1"/>
</dbReference>
<evidence type="ECO:0000313" key="9">
    <source>
        <dbReference type="EMBL" id="PSR32049.1"/>
    </source>
</evidence>
<evidence type="ECO:0000256" key="4">
    <source>
        <dbReference type="ARBA" id="ARBA00022723"/>
    </source>
</evidence>
<comment type="similarity">
    <text evidence="2 7">Belongs to the zinc-containing alcohol dehydrogenase family.</text>
</comment>
<name>A0A2T2XC30_9FIRM</name>
<evidence type="ECO:0000256" key="2">
    <source>
        <dbReference type="ARBA" id="ARBA00008072"/>
    </source>
</evidence>
<evidence type="ECO:0000313" key="10">
    <source>
        <dbReference type="Proteomes" id="UP000242972"/>
    </source>
</evidence>
<evidence type="ECO:0000256" key="3">
    <source>
        <dbReference type="ARBA" id="ARBA00013190"/>
    </source>
</evidence>
<reference evidence="9 10" key="1">
    <citation type="journal article" date="2014" name="BMC Genomics">
        <title>Comparison of environmental and isolate Sulfobacillus genomes reveals diverse carbon, sulfur, nitrogen, and hydrogen metabolisms.</title>
        <authorList>
            <person name="Justice N.B."/>
            <person name="Norman A."/>
            <person name="Brown C.T."/>
            <person name="Singh A."/>
            <person name="Thomas B.C."/>
            <person name="Banfield J.F."/>
        </authorList>
    </citation>
    <scope>NUCLEOTIDE SEQUENCE [LARGE SCALE GENOMIC DNA]</scope>
    <source>
        <strain evidence="9">AMDSBA4</strain>
    </source>
</reference>
<dbReference type="EMBL" id="PXYW01000053">
    <property type="protein sequence ID" value="PSR32049.1"/>
    <property type="molecule type" value="Genomic_DNA"/>
</dbReference>
<dbReference type="InterPro" id="IPR013154">
    <property type="entry name" value="ADH-like_N"/>
</dbReference>
<proteinExistence type="inferred from homology"/>
<keyword evidence="6" id="KW-0560">Oxidoreductase</keyword>
<dbReference type="InterPro" id="IPR013149">
    <property type="entry name" value="ADH-like_C"/>
</dbReference>
<dbReference type="SUPFAM" id="SSF50129">
    <property type="entry name" value="GroES-like"/>
    <property type="match status" value="1"/>
</dbReference>
<comment type="caution">
    <text evidence="9">The sequence shown here is derived from an EMBL/GenBank/DDBJ whole genome shotgun (WGS) entry which is preliminary data.</text>
</comment>
<dbReference type="AlphaFoldDB" id="A0A2T2XC30"/>
<dbReference type="EC" id="1.1.1.1" evidence="3"/>
<dbReference type="Pfam" id="PF08240">
    <property type="entry name" value="ADH_N"/>
    <property type="match status" value="1"/>
</dbReference>
<feature type="domain" description="Enoyl reductase (ER)" evidence="8">
    <location>
        <begin position="10"/>
        <end position="315"/>
    </location>
</feature>
<accession>A0A2T2XC30</accession>
<dbReference type="PROSITE" id="PS00059">
    <property type="entry name" value="ADH_ZINC"/>
    <property type="match status" value="1"/>
</dbReference>
<keyword evidence="4 7" id="KW-0479">Metal-binding</keyword>
<dbReference type="GO" id="GO:0005737">
    <property type="term" value="C:cytoplasm"/>
    <property type="evidence" value="ECO:0007669"/>
    <property type="project" value="TreeGrafter"/>
</dbReference>
<dbReference type="InterPro" id="IPR002328">
    <property type="entry name" value="ADH_Zn_CS"/>
</dbReference>
<dbReference type="InterPro" id="IPR036291">
    <property type="entry name" value="NAD(P)-bd_dom_sf"/>
</dbReference>
<comment type="cofactor">
    <cofactor evidence="1 7">
        <name>Zn(2+)</name>
        <dbReference type="ChEBI" id="CHEBI:29105"/>
    </cofactor>
</comment>
<dbReference type="Pfam" id="PF00107">
    <property type="entry name" value="ADH_zinc_N"/>
    <property type="match status" value="1"/>
</dbReference>
<dbReference type="SMART" id="SM00829">
    <property type="entry name" value="PKS_ER"/>
    <property type="match status" value="1"/>
</dbReference>
<dbReference type="Proteomes" id="UP000242972">
    <property type="component" value="Unassembled WGS sequence"/>
</dbReference>
<keyword evidence="5 7" id="KW-0862">Zinc</keyword>
<evidence type="ECO:0000259" key="8">
    <source>
        <dbReference type="SMART" id="SM00829"/>
    </source>
</evidence>
<evidence type="ECO:0000256" key="1">
    <source>
        <dbReference type="ARBA" id="ARBA00001947"/>
    </source>
</evidence>
<sequence>MKAVQIPGKGKPLELVEMMLPDPGPGQVRVKIEACGVCHGDTMAIEGRHPLLQYPRIPGHEVIGTIDKVGADVSQWHLGQRVGIGWSGGQRRITGLTYDGGYAEYMLAFADAMAEVPKELTPTEAAPLTCAGITTFSAIRSSKARPGDVVAILGIGGLGHLAIQYARAFGLFPVAISRGKEKEALSRKLGSVAYIDSDERKPGDALRELGDVQMILATAPNSALIGDAIRGLAVDGELIVVSGSDEHIPVSPGVLLNGRRTVRGWTSRDPNDLKKTLDFSAKFGIRPMVELFSLDQASIAFNRMLDAEVRFRAVFTVN</sequence>
<dbReference type="Gene3D" id="3.40.50.720">
    <property type="entry name" value="NAD(P)-binding Rossmann-like Domain"/>
    <property type="match status" value="1"/>
</dbReference>
<dbReference type="PANTHER" id="PTHR42940">
    <property type="entry name" value="ALCOHOL DEHYDROGENASE 1-RELATED"/>
    <property type="match status" value="1"/>
</dbReference>
<dbReference type="InterPro" id="IPR011032">
    <property type="entry name" value="GroES-like_sf"/>
</dbReference>
<dbReference type="InterPro" id="IPR020843">
    <property type="entry name" value="ER"/>
</dbReference>
<dbReference type="PANTHER" id="PTHR42940:SF7">
    <property type="entry name" value="ALCOHOL DEHYDROGENASE-LIKE N-TERMINAL DOMAIN-CONTAINING PROTEIN"/>
    <property type="match status" value="1"/>
</dbReference>
<gene>
    <name evidence="9" type="ORF">C7B46_15920</name>
</gene>
<evidence type="ECO:0000256" key="7">
    <source>
        <dbReference type="RuleBase" id="RU361277"/>
    </source>
</evidence>
<dbReference type="SUPFAM" id="SSF51735">
    <property type="entry name" value="NAD(P)-binding Rossmann-fold domains"/>
    <property type="match status" value="1"/>
</dbReference>
<dbReference type="GO" id="GO:0004022">
    <property type="term" value="F:alcohol dehydrogenase (NAD+) activity"/>
    <property type="evidence" value="ECO:0007669"/>
    <property type="project" value="UniProtKB-EC"/>
</dbReference>
<organism evidence="9 10">
    <name type="scientific">Sulfobacillus benefaciens</name>
    <dbReference type="NCBI Taxonomy" id="453960"/>
    <lineage>
        <taxon>Bacteria</taxon>
        <taxon>Bacillati</taxon>
        <taxon>Bacillota</taxon>
        <taxon>Clostridia</taxon>
        <taxon>Eubacteriales</taxon>
        <taxon>Clostridiales Family XVII. Incertae Sedis</taxon>
        <taxon>Sulfobacillus</taxon>
    </lineage>
</organism>
<dbReference type="GO" id="GO:0008270">
    <property type="term" value="F:zinc ion binding"/>
    <property type="evidence" value="ECO:0007669"/>
    <property type="project" value="InterPro"/>
</dbReference>
<protein>
    <recommendedName>
        <fullName evidence="3">alcohol dehydrogenase</fullName>
        <ecNumber evidence="3">1.1.1.1</ecNumber>
    </recommendedName>
</protein>